<dbReference type="InterPro" id="IPR043128">
    <property type="entry name" value="Rev_trsase/Diguanyl_cyclase"/>
</dbReference>
<dbReference type="SMART" id="SM00267">
    <property type="entry name" value="GGDEF"/>
    <property type="match status" value="1"/>
</dbReference>
<keyword evidence="1" id="KW-0472">Membrane</keyword>
<accession>A0ABM9CER3</accession>
<evidence type="ECO:0000256" key="1">
    <source>
        <dbReference type="SAM" id="Phobius"/>
    </source>
</evidence>
<dbReference type="InterPro" id="IPR050469">
    <property type="entry name" value="Diguanylate_Cyclase"/>
</dbReference>
<reference evidence="3" key="1">
    <citation type="submission" date="2022-01" db="EMBL/GenBank/DDBJ databases">
        <authorList>
            <person name="Criscuolo A."/>
        </authorList>
    </citation>
    <scope>NUCLEOTIDE SEQUENCE</scope>
    <source>
        <strain evidence="3">CIP111893</strain>
    </source>
</reference>
<dbReference type="RefSeq" id="WP_236343626.1">
    <property type="nucleotide sequence ID" value="NZ_CAKMMF010000018.1"/>
</dbReference>
<sequence length="228" mass="25170">MAFGGRIAAGAVAVGTILFTAGFGFWAGGSNGWLTALSGGAAASILSLPLAWILGSKYDRIKLESTTDCLTAIFNRGFIESSFPKLVRQAQRKRKKFSVLMIDVNDFKDVNDRFGHDHGDTVLRLIAQSLKACSHRGEIAARWGGDEFIVICPYSDEKQIQAWIKEYHEQLQQLTGRMGLKLSVSVGSACYPEHGSDLLHLIRSADKRMYAHKHVRRLHAKSHEALQA</sequence>
<keyword evidence="1" id="KW-0812">Transmembrane</keyword>
<proteinExistence type="predicted"/>
<dbReference type="PROSITE" id="PS50887">
    <property type="entry name" value="GGDEF"/>
    <property type="match status" value="1"/>
</dbReference>
<dbReference type="SUPFAM" id="SSF55073">
    <property type="entry name" value="Nucleotide cyclase"/>
    <property type="match status" value="1"/>
</dbReference>
<comment type="caution">
    <text evidence="3">The sequence shown here is derived from an EMBL/GenBank/DDBJ whole genome shotgun (WGS) entry which is preliminary data.</text>
</comment>
<keyword evidence="4" id="KW-1185">Reference proteome</keyword>
<dbReference type="PANTHER" id="PTHR45138:SF9">
    <property type="entry name" value="DIGUANYLATE CYCLASE DGCM-RELATED"/>
    <property type="match status" value="1"/>
</dbReference>
<evidence type="ECO:0000313" key="3">
    <source>
        <dbReference type="EMBL" id="CAH1210812.1"/>
    </source>
</evidence>
<name>A0ABM9CER3_9BACL</name>
<dbReference type="InterPro" id="IPR029787">
    <property type="entry name" value="Nucleotide_cyclase"/>
</dbReference>
<dbReference type="InterPro" id="IPR000160">
    <property type="entry name" value="GGDEF_dom"/>
</dbReference>
<dbReference type="CDD" id="cd01949">
    <property type="entry name" value="GGDEF"/>
    <property type="match status" value="1"/>
</dbReference>
<evidence type="ECO:0000259" key="2">
    <source>
        <dbReference type="PROSITE" id="PS50887"/>
    </source>
</evidence>
<organism evidence="3 4">
    <name type="scientific">Paenibacillus plantiphilus</name>
    <dbReference type="NCBI Taxonomy" id="2905650"/>
    <lineage>
        <taxon>Bacteria</taxon>
        <taxon>Bacillati</taxon>
        <taxon>Bacillota</taxon>
        <taxon>Bacilli</taxon>
        <taxon>Bacillales</taxon>
        <taxon>Paenibacillaceae</taxon>
        <taxon>Paenibacillus</taxon>
    </lineage>
</organism>
<feature type="domain" description="GGDEF" evidence="2">
    <location>
        <begin position="95"/>
        <end position="225"/>
    </location>
</feature>
<evidence type="ECO:0000313" key="4">
    <source>
        <dbReference type="Proteomes" id="UP000838686"/>
    </source>
</evidence>
<dbReference type="EMBL" id="CAKMMF010000018">
    <property type="protein sequence ID" value="CAH1210812.1"/>
    <property type="molecule type" value="Genomic_DNA"/>
</dbReference>
<dbReference type="Gene3D" id="3.30.70.270">
    <property type="match status" value="1"/>
</dbReference>
<dbReference type="PANTHER" id="PTHR45138">
    <property type="entry name" value="REGULATORY COMPONENTS OF SENSORY TRANSDUCTION SYSTEM"/>
    <property type="match status" value="1"/>
</dbReference>
<feature type="transmembrane region" description="Helical" evidence="1">
    <location>
        <begin position="33"/>
        <end position="54"/>
    </location>
</feature>
<dbReference type="Proteomes" id="UP000838686">
    <property type="component" value="Unassembled WGS sequence"/>
</dbReference>
<protein>
    <recommendedName>
        <fullName evidence="2">GGDEF domain-containing protein</fullName>
    </recommendedName>
</protein>
<dbReference type="Pfam" id="PF00990">
    <property type="entry name" value="GGDEF"/>
    <property type="match status" value="1"/>
</dbReference>
<feature type="transmembrane region" description="Helical" evidence="1">
    <location>
        <begin position="7"/>
        <end position="27"/>
    </location>
</feature>
<keyword evidence="1" id="KW-1133">Transmembrane helix</keyword>
<dbReference type="NCBIfam" id="TIGR00254">
    <property type="entry name" value="GGDEF"/>
    <property type="match status" value="1"/>
</dbReference>
<gene>
    <name evidence="3" type="ORF">PAECIP111893_03289</name>
</gene>